<dbReference type="AlphaFoldDB" id="A0A7W9SDN1"/>
<feature type="transmembrane region" description="Helical" evidence="15">
    <location>
        <begin position="282"/>
        <end position="306"/>
    </location>
</feature>
<dbReference type="GO" id="GO:0005524">
    <property type="term" value="F:ATP binding"/>
    <property type="evidence" value="ECO:0007669"/>
    <property type="project" value="UniProtKB-KW"/>
</dbReference>
<proteinExistence type="predicted"/>
<dbReference type="EC" id="2.7.13.3" evidence="3"/>
<feature type="transmembrane region" description="Helical" evidence="15">
    <location>
        <begin position="451"/>
        <end position="469"/>
    </location>
</feature>
<dbReference type="Gene3D" id="3.30.565.10">
    <property type="entry name" value="Histidine kinase-like ATPase, C-terminal domain"/>
    <property type="match status" value="1"/>
</dbReference>
<evidence type="ECO:0000256" key="15">
    <source>
        <dbReference type="SAM" id="Phobius"/>
    </source>
</evidence>
<sequence>MKRLLPFLFHFFILFLFSISLVLLHFAPKGSDTIAFLQEKNYLSSSSFDSAVSESINDIFDYIDLRDLFETRGTLDLNHTIAQSESNGATRSYSLDYLIKYARSMGYYLNEKNEIMEDGPATVTKEQDEKEHQIKVIYRAYLPDYQPASPADGFMSLGRLSKEALSYLAKYYAIRSRYFDQGSNFQFYVAYSNGNNSTYYNNENDGTAEKIQKLGKYVFTASSSLEIKSNLKTIPSNLVPLLEARDPYKDGSYVFAAGVDTSFPVHDQYKTMMEEYSIRRNLSILGVVLFFGSLIAFVFSFAFLLLHTGRGENRQMILYAIDRVPLEGILAISVFWFFFAEVFNRYFFDSLILVLGKLPEPLFFHRMGLFALRYTVFLPLLLSLVRQMRKGILISSSYSRRIWSLLESTLSASGFTRSRLYSVLLFVLPNFLGIGLFGYNLYCFFHHKSLLHLGFSLLLLFLLISIDYYSYSISRGLKAAVTEQVKAERLKTDLITNVSHDLKTPLTSIISYVDLLKRENIESPRVQEYIAVLEQKSARLKNLTEDLVEASKASSGNISLELIPIHYTEILQQSLGEFEDKLAARSLQVLTTLPQEDILILADGRQLFRVLENLLNNCCKYALQGSRVYVDLQKGEEEATFTMKNISEAPLNVSPEELTERFVRGDVSRSTEGSGLGLSIAKSLTKLMNGKMKIEIDGDLYKVSLSFPLVKEEL</sequence>
<protein>
    <recommendedName>
        <fullName evidence="3">histidine kinase</fullName>
        <ecNumber evidence="3">2.7.13.3</ecNumber>
    </recommendedName>
</protein>
<evidence type="ECO:0000256" key="3">
    <source>
        <dbReference type="ARBA" id="ARBA00012438"/>
    </source>
</evidence>
<comment type="caution">
    <text evidence="17">The sequence shown here is derived from an EMBL/GenBank/DDBJ whole genome shotgun (WGS) entry which is preliminary data.</text>
</comment>
<evidence type="ECO:0000256" key="5">
    <source>
        <dbReference type="ARBA" id="ARBA00022553"/>
    </source>
</evidence>
<comment type="catalytic activity">
    <reaction evidence="1">
        <text>ATP + protein L-histidine = ADP + protein N-phospho-L-histidine.</text>
        <dbReference type="EC" id="2.7.13.3"/>
    </reaction>
</comment>
<keyword evidence="5" id="KW-0597">Phosphoprotein</keyword>
<dbReference type="PANTHER" id="PTHR45528:SF1">
    <property type="entry name" value="SENSOR HISTIDINE KINASE CPXA"/>
    <property type="match status" value="1"/>
</dbReference>
<dbReference type="InterPro" id="IPR036890">
    <property type="entry name" value="HATPase_C_sf"/>
</dbReference>
<evidence type="ECO:0000256" key="2">
    <source>
        <dbReference type="ARBA" id="ARBA00004651"/>
    </source>
</evidence>
<evidence type="ECO:0000256" key="6">
    <source>
        <dbReference type="ARBA" id="ARBA00022679"/>
    </source>
</evidence>
<accession>A0A7W9SDN1</accession>
<evidence type="ECO:0000256" key="12">
    <source>
        <dbReference type="ARBA" id="ARBA00023012"/>
    </source>
</evidence>
<keyword evidence="9 17" id="KW-0418">Kinase</keyword>
<evidence type="ECO:0000256" key="8">
    <source>
        <dbReference type="ARBA" id="ARBA00022741"/>
    </source>
</evidence>
<keyword evidence="6" id="KW-0808">Transferase</keyword>
<keyword evidence="11 15" id="KW-1133">Transmembrane helix</keyword>
<dbReference type="SUPFAM" id="SSF47384">
    <property type="entry name" value="Homodimeric domain of signal transducing histidine kinase"/>
    <property type="match status" value="1"/>
</dbReference>
<dbReference type="InterPro" id="IPR036097">
    <property type="entry name" value="HisK_dim/P_sf"/>
</dbReference>
<dbReference type="PROSITE" id="PS50109">
    <property type="entry name" value="HIS_KIN"/>
    <property type="match status" value="1"/>
</dbReference>
<feature type="transmembrane region" description="Helical" evidence="15">
    <location>
        <begin position="367"/>
        <end position="385"/>
    </location>
</feature>
<evidence type="ECO:0000256" key="11">
    <source>
        <dbReference type="ARBA" id="ARBA00022989"/>
    </source>
</evidence>
<dbReference type="CDD" id="cd00082">
    <property type="entry name" value="HisKA"/>
    <property type="match status" value="1"/>
</dbReference>
<organism evidence="17 18">
    <name type="scientific">Oribacterium sinus</name>
    <dbReference type="NCBI Taxonomy" id="237576"/>
    <lineage>
        <taxon>Bacteria</taxon>
        <taxon>Bacillati</taxon>
        <taxon>Bacillota</taxon>
        <taxon>Clostridia</taxon>
        <taxon>Lachnospirales</taxon>
        <taxon>Lachnospiraceae</taxon>
        <taxon>Oribacterium</taxon>
    </lineage>
</organism>
<keyword evidence="8" id="KW-0547">Nucleotide-binding</keyword>
<evidence type="ECO:0000256" key="14">
    <source>
        <dbReference type="SAM" id="Coils"/>
    </source>
</evidence>
<evidence type="ECO:0000259" key="16">
    <source>
        <dbReference type="PROSITE" id="PS50109"/>
    </source>
</evidence>
<keyword evidence="7 15" id="KW-0812">Transmembrane</keyword>
<evidence type="ECO:0000256" key="4">
    <source>
        <dbReference type="ARBA" id="ARBA00022475"/>
    </source>
</evidence>
<keyword evidence="14" id="KW-0175">Coiled coil</keyword>
<dbReference type="Pfam" id="PF02518">
    <property type="entry name" value="HATPase_c"/>
    <property type="match status" value="1"/>
</dbReference>
<dbReference type="Pfam" id="PF00512">
    <property type="entry name" value="HisKA"/>
    <property type="match status" value="1"/>
</dbReference>
<dbReference type="GO" id="GO:0000155">
    <property type="term" value="F:phosphorelay sensor kinase activity"/>
    <property type="evidence" value="ECO:0007669"/>
    <property type="project" value="InterPro"/>
</dbReference>
<reference evidence="17 18" key="1">
    <citation type="submission" date="2020-08" db="EMBL/GenBank/DDBJ databases">
        <title>Genomic Encyclopedia of Type Strains, Phase IV (KMG-IV): sequencing the most valuable type-strain genomes for metagenomic binning, comparative biology and taxonomic classification.</title>
        <authorList>
            <person name="Goeker M."/>
        </authorList>
    </citation>
    <scope>NUCLEOTIDE SEQUENCE [LARGE SCALE GENOMIC DNA]</scope>
    <source>
        <strain evidence="17 18">DSM 17245</strain>
    </source>
</reference>
<name>A0A7W9SDN1_9FIRM</name>
<feature type="domain" description="Histidine kinase" evidence="16">
    <location>
        <begin position="497"/>
        <end position="711"/>
    </location>
</feature>
<dbReference type="InterPro" id="IPR003661">
    <property type="entry name" value="HisK_dim/P_dom"/>
</dbReference>
<dbReference type="SMART" id="SM00388">
    <property type="entry name" value="HisKA"/>
    <property type="match status" value="1"/>
</dbReference>
<comment type="subcellular location">
    <subcellularLocation>
        <location evidence="2">Cell membrane</location>
        <topology evidence="2">Multi-pass membrane protein</topology>
    </subcellularLocation>
</comment>
<dbReference type="GeneID" id="85013643"/>
<dbReference type="SMART" id="SM00387">
    <property type="entry name" value="HATPase_c"/>
    <property type="match status" value="1"/>
</dbReference>
<dbReference type="InterPro" id="IPR050398">
    <property type="entry name" value="HssS/ArlS-like"/>
</dbReference>
<dbReference type="InterPro" id="IPR003594">
    <property type="entry name" value="HATPase_dom"/>
</dbReference>
<dbReference type="GO" id="GO:0005886">
    <property type="term" value="C:plasma membrane"/>
    <property type="evidence" value="ECO:0007669"/>
    <property type="project" value="UniProtKB-SubCell"/>
</dbReference>
<dbReference type="Gene3D" id="1.10.287.130">
    <property type="match status" value="1"/>
</dbReference>
<dbReference type="InterPro" id="IPR005467">
    <property type="entry name" value="His_kinase_dom"/>
</dbReference>
<keyword evidence="13 15" id="KW-0472">Membrane</keyword>
<dbReference type="Proteomes" id="UP000522163">
    <property type="component" value="Unassembled WGS sequence"/>
</dbReference>
<feature type="transmembrane region" description="Helical" evidence="15">
    <location>
        <begin position="326"/>
        <end position="347"/>
    </location>
</feature>
<evidence type="ECO:0000256" key="10">
    <source>
        <dbReference type="ARBA" id="ARBA00022840"/>
    </source>
</evidence>
<dbReference type="PANTHER" id="PTHR45528">
    <property type="entry name" value="SENSOR HISTIDINE KINASE CPXA"/>
    <property type="match status" value="1"/>
</dbReference>
<keyword evidence="10" id="KW-0067">ATP-binding</keyword>
<dbReference type="RefSeq" id="WP_183681452.1">
    <property type="nucleotide sequence ID" value="NZ_JACHHH010000001.1"/>
</dbReference>
<evidence type="ECO:0000256" key="9">
    <source>
        <dbReference type="ARBA" id="ARBA00022777"/>
    </source>
</evidence>
<gene>
    <name evidence="17" type="ORF">HNQ46_000068</name>
</gene>
<keyword evidence="4" id="KW-1003">Cell membrane</keyword>
<evidence type="ECO:0000313" key="18">
    <source>
        <dbReference type="Proteomes" id="UP000522163"/>
    </source>
</evidence>
<evidence type="ECO:0000313" key="17">
    <source>
        <dbReference type="EMBL" id="MBB6040107.1"/>
    </source>
</evidence>
<dbReference type="EMBL" id="JACHHH010000001">
    <property type="protein sequence ID" value="MBB6040107.1"/>
    <property type="molecule type" value="Genomic_DNA"/>
</dbReference>
<dbReference type="SUPFAM" id="SSF55874">
    <property type="entry name" value="ATPase domain of HSP90 chaperone/DNA topoisomerase II/histidine kinase"/>
    <property type="match status" value="1"/>
</dbReference>
<feature type="transmembrane region" description="Helical" evidence="15">
    <location>
        <begin position="420"/>
        <end position="439"/>
    </location>
</feature>
<keyword evidence="12" id="KW-0902">Two-component regulatory system</keyword>
<evidence type="ECO:0000256" key="7">
    <source>
        <dbReference type="ARBA" id="ARBA00022692"/>
    </source>
</evidence>
<evidence type="ECO:0000256" key="1">
    <source>
        <dbReference type="ARBA" id="ARBA00000085"/>
    </source>
</evidence>
<dbReference type="FunFam" id="1.10.287.130:FF:000001">
    <property type="entry name" value="Two-component sensor histidine kinase"/>
    <property type="match status" value="1"/>
</dbReference>
<evidence type="ECO:0000256" key="13">
    <source>
        <dbReference type="ARBA" id="ARBA00023136"/>
    </source>
</evidence>
<feature type="coiled-coil region" evidence="14">
    <location>
        <begin position="526"/>
        <end position="553"/>
    </location>
</feature>